<evidence type="ECO:0000313" key="1">
    <source>
        <dbReference type="EMBL" id="NKX91590.1"/>
    </source>
</evidence>
<protein>
    <submittedName>
        <fullName evidence="1">Uncharacterized protein</fullName>
    </submittedName>
</protein>
<organism evidence="1 2">
    <name type="scientific">Nocardia coubleae</name>
    <dbReference type="NCBI Taxonomy" id="356147"/>
    <lineage>
        <taxon>Bacteria</taxon>
        <taxon>Bacillati</taxon>
        <taxon>Actinomycetota</taxon>
        <taxon>Actinomycetes</taxon>
        <taxon>Mycobacteriales</taxon>
        <taxon>Nocardiaceae</taxon>
        <taxon>Nocardia</taxon>
    </lineage>
</organism>
<accession>A0A846WG24</accession>
<dbReference type="Proteomes" id="UP000572007">
    <property type="component" value="Unassembled WGS sequence"/>
</dbReference>
<dbReference type="EMBL" id="JAAXOM010000015">
    <property type="protein sequence ID" value="NKX91590.1"/>
    <property type="molecule type" value="Genomic_DNA"/>
</dbReference>
<sequence length="111" mass="12790">MRDRLRHEYRYYFVRRKAPLSSILWQRIMGREYVSGGMFPMWIAWTYCDGGLEVSYGAPGDNHLTIHIHDPDNTVVGTVVIPLTYRQAKKIDSGLRQAFRLSRALGGTSQD</sequence>
<gene>
    <name evidence="1" type="ORF">HGA10_30350</name>
</gene>
<name>A0A846WG24_9NOCA</name>
<dbReference type="AlphaFoldDB" id="A0A846WG24"/>
<evidence type="ECO:0000313" key="2">
    <source>
        <dbReference type="Proteomes" id="UP000572007"/>
    </source>
</evidence>
<proteinExistence type="predicted"/>
<keyword evidence="2" id="KW-1185">Reference proteome</keyword>
<dbReference type="RefSeq" id="WP_157104841.1">
    <property type="nucleotide sequence ID" value="NZ_JAAXOM010000015.1"/>
</dbReference>
<comment type="caution">
    <text evidence="1">The sequence shown here is derived from an EMBL/GenBank/DDBJ whole genome shotgun (WGS) entry which is preliminary data.</text>
</comment>
<reference evidence="1 2" key="1">
    <citation type="submission" date="2020-04" db="EMBL/GenBank/DDBJ databases">
        <title>MicrobeNet Type strains.</title>
        <authorList>
            <person name="Nicholson A.C."/>
        </authorList>
    </citation>
    <scope>NUCLEOTIDE SEQUENCE [LARGE SCALE GENOMIC DNA]</scope>
    <source>
        <strain evidence="1 2">DSM 44960</strain>
    </source>
</reference>